<reference evidence="4 5" key="1">
    <citation type="journal article" date="2022" name="Arch. Microbiol.">
        <title>Paraburkholderia bengalensis sp. nov. isolated from roots of Oryza sativa, IR64.</title>
        <authorList>
            <person name="Nag P."/>
            <person name="Mondal N."/>
            <person name="Sarkar J."/>
            <person name="Das S."/>
        </authorList>
    </citation>
    <scope>NUCLEOTIDE SEQUENCE [LARGE SCALE GENOMIC DNA]</scope>
    <source>
        <strain evidence="4 5">IR64_4_BI</strain>
    </source>
</reference>
<feature type="domain" description="Carbamoyltransferase" evidence="2">
    <location>
        <begin position="4"/>
        <end position="353"/>
    </location>
</feature>
<dbReference type="Pfam" id="PF02543">
    <property type="entry name" value="Carbam_trans_N"/>
    <property type="match status" value="1"/>
</dbReference>
<dbReference type="InterPro" id="IPR031730">
    <property type="entry name" value="Carbam_trans_C"/>
</dbReference>
<dbReference type="InterPro" id="IPR051338">
    <property type="entry name" value="NodU/CmcH_Carbamoyltrnsfr"/>
</dbReference>
<dbReference type="CDD" id="cd24098">
    <property type="entry name" value="ASKHA_NBD_TobZ_N"/>
    <property type="match status" value="1"/>
</dbReference>
<dbReference type="Gene3D" id="3.90.870.20">
    <property type="entry name" value="Carbamoyltransferase, C-terminal domain"/>
    <property type="match status" value="1"/>
</dbReference>
<sequence>MYTLGINAVYHDSAAVLVRDGVVLAAAEDERFTHVKHAKRPVPFSTWQLPFDAIDYCLGVAGITLKDLDHVAYSYDPALFAGMPKDARATIELPFDPAARNVANPSESPWDPLFLSYIANAKAQLLDGAPHHLSKRFKDADRNNGFRWHFVDHHLAHEASAFLASPFADSAVLTMDGRGEGVTTSMGQFVDGKYTRLRQVELPHSLGLLYEAVTAWLGFLHSSDEYKVMALASYGKPVYLEQFREIVKTRQDGSYTVDAPRLVERFGGPRERGGPLEQRHFDIAHSLQCVLEETVLHLARWLHQQTGLSRLCMAGGVALNCVMNSKVRDLGPFDEVWVQPAAGDAGTALGAALWTDYRERGDGTRHWTMDHAYLGPEYGDDEIERFLQWSKIPYRRAQDVVNEAADMLAANKVIGWYQGRTEFGPRALGARSILASPIDPGMQARLNEIKDREDFRPVAPVVMEEHAADWFVGGQRAPFMLFVFDVREEQAARIPAVRHVDGTARVQTVNRAQHALYYDLLDAFRQRTGVPVLVNTSFNTRGEPMVNSPRDAVESFWTSPLDALVIGPFIVEKARSAVPGASAAERAR</sequence>
<dbReference type="Proteomes" id="UP001386437">
    <property type="component" value="Unassembled WGS sequence"/>
</dbReference>
<accession>A0ABU8INJ9</accession>
<comment type="caution">
    <text evidence="4">The sequence shown here is derived from an EMBL/GenBank/DDBJ whole genome shotgun (WGS) entry which is preliminary data.</text>
</comment>
<organism evidence="4 5">
    <name type="scientific">Paraburkholderia bengalensis</name>
    <dbReference type="NCBI Taxonomy" id="2747562"/>
    <lineage>
        <taxon>Bacteria</taxon>
        <taxon>Pseudomonadati</taxon>
        <taxon>Pseudomonadota</taxon>
        <taxon>Betaproteobacteria</taxon>
        <taxon>Burkholderiales</taxon>
        <taxon>Burkholderiaceae</taxon>
        <taxon>Paraburkholderia</taxon>
    </lineage>
</organism>
<dbReference type="SUPFAM" id="SSF53067">
    <property type="entry name" value="Actin-like ATPase domain"/>
    <property type="match status" value="1"/>
</dbReference>
<protein>
    <submittedName>
        <fullName evidence="4">Carbamoyltransferase</fullName>
    </submittedName>
</protein>
<dbReference type="Pfam" id="PF16861">
    <property type="entry name" value="Carbam_trans_C"/>
    <property type="match status" value="1"/>
</dbReference>
<dbReference type="PANTHER" id="PTHR34847">
    <property type="entry name" value="NODULATION PROTEIN U"/>
    <property type="match status" value="1"/>
</dbReference>
<name>A0ABU8INJ9_9BURK</name>
<dbReference type="Gene3D" id="3.30.420.40">
    <property type="match status" value="2"/>
</dbReference>
<feature type="domain" description="Carbamoyltransferase C-terminal" evidence="3">
    <location>
        <begin position="405"/>
        <end position="573"/>
    </location>
</feature>
<dbReference type="InterPro" id="IPR038152">
    <property type="entry name" value="Carbam_trans_C_sf"/>
</dbReference>
<dbReference type="EMBL" id="JACFYJ010000008">
    <property type="protein sequence ID" value="MEI5997111.1"/>
    <property type="molecule type" value="Genomic_DNA"/>
</dbReference>
<proteinExistence type="inferred from homology"/>
<evidence type="ECO:0000313" key="4">
    <source>
        <dbReference type="EMBL" id="MEI5997111.1"/>
    </source>
</evidence>
<evidence type="ECO:0000259" key="3">
    <source>
        <dbReference type="Pfam" id="PF16861"/>
    </source>
</evidence>
<gene>
    <name evidence="4" type="ORF">H3V53_07820</name>
</gene>
<evidence type="ECO:0000259" key="2">
    <source>
        <dbReference type="Pfam" id="PF02543"/>
    </source>
</evidence>
<evidence type="ECO:0000256" key="1">
    <source>
        <dbReference type="ARBA" id="ARBA00006129"/>
    </source>
</evidence>
<evidence type="ECO:0000313" key="5">
    <source>
        <dbReference type="Proteomes" id="UP001386437"/>
    </source>
</evidence>
<dbReference type="InterPro" id="IPR003696">
    <property type="entry name" value="Carbtransf_dom"/>
</dbReference>
<comment type="similarity">
    <text evidence="1">Belongs to the NodU/CmcH family.</text>
</comment>
<dbReference type="PANTHER" id="PTHR34847:SF1">
    <property type="entry name" value="NODULATION PROTEIN U"/>
    <property type="match status" value="1"/>
</dbReference>
<keyword evidence="5" id="KW-1185">Reference proteome</keyword>
<dbReference type="RefSeq" id="WP_336597479.1">
    <property type="nucleotide sequence ID" value="NZ_JACFYJ010000008.1"/>
</dbReference>
<dbReference type="InterPro" id="IPR043129">
    <property type="entry name" value="ATPase_NBD"/>
</dbReference>